<dbReference type="Pfam" id="PF13676">
    <property type="entry name" value="TIR_2"/>
    <property type="match status" value="1"/>
</dbReference>
<accession>A0ABX2HTC6</accession>
<dbReference type="RefSeq" id="WP_165643019.1">
    <property type="nucleotide sequence ID" value="NZ_JAAITT010000053.1"/>
</dbReference>
<evidence type="ECO:0000313" key="2">
    <source>
        <dbReference type="EMBL" id="NSJ51972.1"/>
    </source>
</evidence>
<dbReference type="EMBL" id="JAAITT010000053">
    <property type="protein sequence ID" value="NSJ51972.1"/>
    <property type="molecule type" value="Genomic_DNA"/>
</dbReference>
<dbReference type="Gene3D" id="3.40.50.10140">
    <property type="entry name" value="Toll/interleukin-1 receptor homology (TIR) domain"/>
    <property type="match status" value="1"/>
</dbReference>
<dbReference type="Proteomes" id="UP000669239">
    <property type="component" value="Unassembled WGS sequence"/>
</dbReference>
<evidence type="ECO:0000313" key="3">
    <source>
        <dbReference type="Proteomes" id="UP000669239"/>
    </source>
</evidence>
<reference evidence="2 3" key="1">
    <citation type="journal article" date="2020" name="Cell Host Microbe">
        <title>Functional and Genomic Variation between Human-Derived Isolates of Lachnospiraceae Reveals Inter- and Intra-Species Diversity.</title>
        <authorList>
            <person name="Sorbara M.T."/>
            <person name="Littmann E.R."/>
            <person name="Fontana E."/>
            <person name="Moody T.U."/>
            <person name="Kohout C.E."/>
            <person name="Gjonbalaj M."/>
            <person name="Eaton V."/>
            <person name="Seok R."/>
            <person name="Leiner I.M."/>
            <person name="Pamer E.G."/>
        </authorList>
    </citation>
    <scope>NUCLEOTIDE SEQUENCE [LARGE SCALE GENOMIC DNA]</scope>
    <source>
        <strain evidence="2 3">MSK.1.17</strain>
    </source>
</reference>
<dbReference type="PROSITE" id="PS50104">
    <property type="entry name" value="TIR"/>
    <property type="match status" value="1"/>
</dbReference>
<evidence type="ECO:0000259" key="1">
    <source>
        <dbReference type="PROSITE" id="PS50104"/>
    </source>
</evidence>
<name>A0ABX2HTC6_9FIRM</name>
<gene>
    <name evidence="2" type="ORF">G5B36_25205</name>
</gene>
<organism evidence="2 3">
    <name type="scientific">Enterocloster aldenensis</name>
    <dbReference type="NCBI Taxonomy" id="358742"/>
    <lineage>
        <taxon>Bacteria</taxon>
        <taxon>Bacillati</taxon>
        <taxon>Bacillota</taxon>
        <taxon>Clostridia</taxon>
        <taxon>Lachnospirales</taxon>
        <taxon>Lachnospiraceae</taxon>
        <taxon>Enterocloster</taxon>
    </lineage>
</organism>
<comment type="caution">
    <text evidence="2">The sequence shown here is derived from an EMBL/GenBank/DDBJ whole genome shotgun (WGS) entry which is preliminary data.</text>
</comment>
<dbReference type="InterPro" id="IPR035897">
    <property type="entry name" value="Toll_tir_struct_dom_sf"/>
</dbReference>
<dbReference type="InterPro" id="IPR000157">
    <property type="entry name" value="TIR_dom"/>
</dbReference>
<feature type="domain" description="TIR" evidence="1">
    <location>
        <begin position="255"/>
        <end position="379"/>
    </location>
</feature>
<protein>
    <submittedName>
        <fullName evidence="2">TIR domain-containing protein</fullName>
    </submittedName>
</protein>
<proteinExistence type="predicted"/>
<dbReference type="SUPFAM" id="SSF52200">
    <property type="entry name" value="Toll/Interleukin receptor TIR domain"/>
    <property type="match status" value="1"/>
</dbReference>
<keyword evidence="3" id="KW-1185">Reference proteome</keyword>
<sequence length="379" mass="45515">MPGKAKRKYEGELVRFAKRLRWPLELVVETLKPGYTGNDFLQAFKDYYPFEWEEICERWKVYSEKDKFLKQKRGKTRYNPLKPEEYFFSLMKVKYLLSKGFREKHKQNYNEQLRMEKANALRARRDGKIKKRQQRIEAYTEDSQRVAPEFLDALIYAYHDHHNSTNDKMEIFKEIQKFECEKAIQFFWRLNDSERNNQIRKLAFMHLQTSGHYVKLRKGFKGKKKSYQIEKSTFYGTPQALAEKLQDNKSVQGVKCYDLFISHSSKDREFVRSVVTKANSQGLSCYVDWTSDNEFLKRSMVSDYTKEVLKVRMKQSKYLLYLSSDRSRSSEWVSFELDYYKNHLHREILMIVLDGDDGHDFKRIDLEEIGKRLLKDLPN</sequence>